<reference evidence="3 4" key="1">
    <citation type="submission" date="2023-09" db="EMBL/GenBank/DDBJ databases">
        <authorList>
            <person name="Rey-Velasco X."/>
        </authorList>
    </citation>
    <scope>NUCLEOTIDE SEQUENCE [LARGE SCALE GENOMIC DNA]</scope>
    <source>
        <strain evidence="3 4">W345</strain>
    </source>
</reference>
<dbReference type="EMBL" id="JAVRIC010000028">
    <property type="protein sequence ID" value="MDT0498858.1"/>
    <property type="molecule type" value="Genomic_DNA"/>
</dbReference>
<dbReference type="RefSeq" id="WP_311366270.1">
    <property type="nucleotide sequence ID" value="NZ_JAVRIC010000028.1"/>
</dbReference>
<organism evidence="3 4">
    <name type="scientific">Banduia mediterranea</name>
    <dbReference type="NCBI Taxonomy" id="3075609"/>
    <lineage>
        <taxon>Bacteria</taxon>
        <taxon>Pseudomonadati</taxon>
        <taxon>Pseudomonadota</taxon>
        <taxon>Gammaproteobacteria</taxon>
        <taxon>Nevskiales</taxon>
        <taxon>Algiphilaceae</taxon>
        <taxon>Banduia</taxon>
    </lineage>
</organism>
<gene>
    <name evidence="3" type="ORF">RM530_16030</name>
</gene>
<dbReference type="Proteomes" id="UP001254608">
    <property type="component" value="Unassembled WGS sequence"/>
</dbReference>
<feature type="domain" description="FecR protein" evidence="2">
    <location>
        <begin position="50"/>
        <end position="155"/>
    </location>
</feature>
<proteinExistence type="predicted"/>
<evidence type="ECO:0000313" key="3">
    <source>
        <dbReference type="EMBL" id="MDT0498858.1"/>
    </source>
</evidence>
<evidence type="ECO:0000259" key="2">
    <source>
        <dbReference type="Pfam" id="PF04773"/>
    </source>
</evidence>
<dbReference type="InterPro" id="IPR006860">
    <property type="entry name" value="FecR"/>
</dbReference>
<keyword evidence="4" id="KW-1185">Reference proteome</keyword>
<name>A0ABU2WLU8_9GAMM</name>
<keyword evidence="1" id="KW-0732">Signal</keyword>
<accession>A0ABU2WLU8</accession>
<evidence type="ECO:0000313" key="4">
    <source>
        <dbReference type="Proteomes" id="UP001254608"/>
    </source>
</evidence>
<dbReference type="Pfam" id="PF04773">
    <property type="entry name" value="FecR"/>
    <property type="match status" value="1"/>
</dbReference>
<protein>
    <submittedName>
        <fullName evidence="3">FecR domain-containing protein</fullName>
    </submittedName>
</protein>
<evidence type="ECO:0000256" key="1">
    <source>
        <dbReference type="SAM" id="SignalP"/>
    </source>
</evidence>
<sequence>MATLGLLMLAFVPPVWAEAGAVVSVWGRAAAQRGGQNLRLVENSAVESGDVLTTGGNGYLYVRMTNGEEIYLRPNAEFAIEDYQAPSSEAAPETGRSYYRLLKGAFRAVTHSLGRRDMDSYRVDSVAATMGIRGSIILGAIDAESGDLYFGVEEGGGVLGNANGTLNLDAGDYAVVSGPQFAPQPLSGQPGILAGEWTPPIGGGGGLAGDSAATSGATAAGIGAAVSAAAITGMAITVFGDDGNGAGTTSTTDTGK</sequence>
<feature type="signal peptide" evidence="1">
    <location>
        <begin position="1"/>
        <end position="17"/>
    </location>
</feature>
<feature type="chain" id="PRO_5047062521" evidence="1">
    <location>
        <begin position="18"/>
        <end position="256"/>
    </location>
</feature>
<comment type="caution">
    <text evidence="3">The sequence shown here is derived from an EMBL/GenBank/DDBJ whole genome shotgun (WGS) entry which is preliminary data.</text>
</comment>